<dbReference type="EC" id="1.3.1.12" evidence="2"/>
<dbReference type="PANTHER" id="PTHR21363">
    <property type="entry name" value="PREPHENATE DEHYDROGENASE"/>
    <property type="match status" value="1"/>
</dbReference>
<dbReference type="InterPro" id="IPR046825">
    <property type="entry name" value="PDH_C"/>
</dbReference>
<evidence type="ECO:0000259" key="10">
    <source>
        <dbReference type="PROSITE" id="PS51671"/>
    </source>
</evidence>
<dbReference type="Gene3D" id="3.30.70.260">
    <property type="match status" value="1"/>
</dbReference>
<dbReference type="GO" id="GO:0006571">
    <property type="term" value="P:tyrosine biosynthetic process"/>
    <property type="evidence" value="ECO:0007669"/>
    <property type="project" value="UniProtKB-UniPathway"/>
</dbReference>
<evidence type="ECO:0000256" key="6">
    <source>
        <dbReference type="ARBA" id="ARBA00023027"/>
    </source>
</evidence>
<feature type="domain" description="ACT" evidence="10">
    <location>
        <begin position="288"/>
        <end position="355"/>
    </location>
</feature>
<protein>
    <recommendedName>
        <fullName evidence="3">Prephenate dehydrogenase</fullName>
        <ecNumber evidence="2">1.3.1.12</ecNumber>
    </recommendedName>
</protein>
<evidence type="ECO:0000256" key="7">
    <source>
        <dbReference type="ARBA" id="ARBA00023141"/>
    </source>
</evidence>
<dbReference type="PANTHER" id="PTHR21363:SF0">
    <property type="entry name" value="PREPHENATE DEHYDROGENASE [NADP(+)]"/>
    <property type="match status" value="1"/>
</dbReference>
<dbReference type="InterPro" id="IPR002912">
    <property type="entry name" value="ACT_dom"/>
</dbReference>
<keyword evidence="7" id="KW-0057">Aromatic amino acid biosynthesis</keyword>
<dbReference type="Gene3D" id="1.10.3660.10">
    <property type="entry name" value="6-phosphogluconate dehydrogenase C-terminal like domain"/>
    <property type="match status" value="1"/>
</dbReference>
<proteinExistence type="predicted"/>
<evidence type="ECO:0000256" key="8">
    <source>
        <dbReference type="ARBA" id="ARBA00049260"/>
    </source>
</evidence>
<dbReference type="AlphaFoldDB" id="A0A6J7EDV6"/>
<dbReference type="Pfam" id="PF20463">
    <property type="entry name" value="PDH_C"/>
    <property type="match status" value="1"/>
</dbReference>
<keyword evidence="7" id="KW-0028">Amino-acid biosynthesis</keyword>
<dbReference type="InterPro" id="IPR036291">
    <property type="entry name" value="NAD(P)-bd_dom_sf"/>
</dbReference>
<dbReference type="GO" id="GO:0004665">
    <property type="term" value="F:prephenate dehydrogenase (NADP+) activity"/>
    <property type="evidence" value="ECO:0007669"/>
    <property type="project" value="InterPro"/>
</dbReference>
<keyword evidence="6" id="KW-0520">NAD</keyword>
<name>A0A6J7EDV6_9ZZZZ</name>
<dbReference type="NCBIfam" id="NF005111">
    <property type="entry name" value="PRK06545.2-3"/>
    <property type="match status" value="1"/>
</dbReference>
<feature type="domain" description="Prephenate/arogenate dehydrogenase" evidence="9">
    <location>
        <begin position="3"/>
        <end position="280"/>
    </location>
</feature>
<evidence type="ECO:0000256" key="2">
    <source>
        <dbReference type="ARBA" id="ARBA00012068"/>
    </source>
</evidence>
<dbReference type="PROSITE" id="PS51671">
    <property type="entry name" value="ACT"/>
    <property type="match status" value="1"/>
</dbReference>
<comment type="pathway">
    <text evidence="1">Amino-acid biosynthesis; L-tyrosine biosynthesis; (4-hydroxyphenyl)pyruvate from prephenate (NAD(+) route): step 1/1.</text>
</comment>
<evidence type="ECO:0000313" key="11">
    <source>
        <dbReference type="EMBL" id="CAB4879858.1"/>
    </source>
</evidence>
<reference evidence="11" key="1">
    <citation type="submission" date="2020-05" db="EMBL/GenBank/DDBJ databases">
        <authorList>
            <person name="Chiriac C."/>
            <person name="Salcher M."/>
            <person name="Ghai R."/>
            <person name="Kavagutti S V."/>
        </authorList>
    </citation>
    <scope>NUCLEOTIDE SEQUENCE</scope>
</reference>
<dbReference type="SUPFAM" id="SSF48179">
    <property type="entry name" value="6-phosphogluconate dehydrogenase C-terminal domain-like"/>
    <property type="match status" value="1"/>
</dbReference>
<dbReference type="UniPathway" id="UPA00122">
    <property type="reaction ID" value="UER00961"/>
</dbReference>
<sequence length="355" mass="37031">MSKPTVLVQGTGLIGTSLGLALKAQDWTVHLHDVNKQALQQAVALRAGIADQPNPSDVDLVVVCVPPAVTVDVVRASLDEFRAAVVTDVASLKEHIILQISDHPSAQRFVGGHPMAGRELSGPTGARSDLFEARPWVLTPSEGQDQQRRTVEDLVSSVGANLVVMDARDHDTSVALTSHLPQILASAMAARLTDADPASLVLTGQGLRDVTRIAASDPLLWGQIVQGNAQAIAQVLGQVIADLTSLQESLSDGGADAFDVAQALIAAGQVGHSKIPGKHGSSAQRYANVSVVIPDEPGALAQLFQAVGELGVNIEDLLLEHSPGQPVGLATLYVAPASAQTLFSGLQASGWVVYR</sequence>
<dbReference type="Pfam" id="PF02153">
    <property type="entry name" value="PDH_N"/>
    <property type="match status" value="1"/>
</dbReference>
<dbReference type="SUPFAM" id="SSF51735">
    <property type="entry name" value="NAD(P)-binding Rossmann-fold domains"/>
    <property type="match status" value="1"/>
</dbReference>
<dbReference type="GO" id="GO:0070403">
    <property type="term" value="F:NAD+ binding"/>
    <property type="evidence" value="ECO:0007669"/>
    <property type="project" value="InterPro"/>
</dbReference>
<dbReference type="GO" id="GO:0008977">
    <property type="term" value="F:prephenate dehydrogenase (NAD+) activity"/>
    <property type="evidence" value="ECO:0007669"/>
    <property type="project" value="UniProtKB-EC"/>
</dbReference>
<dbReference type="Gene3D" id="3.40.50.720">
    <property type="entry name" value="NAD(P)-binding Rossmann-like Domain"/>
    <property type="match status" value="1"/>
</dbReference>
<dbReference type="PROSITE" id="PS51176">
    <property type="entry name" value="PDH_ADH"/>
    <property type="match status" value="1"/>
</dbReference>
<dbReference type="SUPFAM" id="SSF55021">
    <property type="entry name" value="ACT-like"/>
    <property type="match status" value="1"/>
</dbReference>
<gene>
    <name evidence="11" type="ORF">UFOPK3401_01346</name>
</gene>
<dbReference type="NCBIfam" id="NF005112">
    <property type="entry name" value="PRK06545.2-4"/>
    <property type="match status" value="1"/>
</dbReference>
<comment type="catalytic activity">
    <reaction evidence="8">
        <text>prephenate + NAD(+) = 3-(4-hydroxyphenyl)pyruvate + CO2 + NADH</text>
        <dbReference type="Rhea" id="RHEA:13869"/>
        <dbReference type="ChEBI" id="CHEBI:16526"/>
        <dbReference type="ChEBI" id="CHEBI:29934"/>
        <dbReference type="ChEBI" id="CHEBI:36242"/>
        <dbReference type="ChEBI" id="CHEBI:57540"/>
        <dbReference type="ChEBI" id="CHEBI:57945"/>
        <dbReference type="EC" id="1.3.1.12"/>
    </reaction>
</comment>
<dbReference type="InterPro" id="IPR003099">
    <property type="entry name" value="Prephen_DH"/>
</dbReference>
<dbReference type="InterPro" id="IPR008927">
    <property type="entry name" value="6-PGluconate_DH-like_C_sf"/>
</dbReference>
<dbReference type="InterPro" id="IPR046826">
    <property type="entry name" value="PDH_N"/>
</dbReference>
<dbReference type="InterPro" id="IPR045865">
    <property type="entry name" value="ACT-like_dom_sf"/>
</dbReference>
<keyword evidence="4" id="KW-0827">Tyrosine biosynthesis</keyword>
<dbReference type="CDD" id="cd02116">
    <property type="entry name" value="ACT"/>
    <property type="match status" value="1"/>
</dbReference>
<dbReference type="EMBL" id="CAFBLM010000081">
    <property type="protein sequence ID" value="CAB4879858.1"/>
    <property type="molecule type" value="Genomic_DNA"/>
</dbReference>
<evidence type="ECO:0000256" key="3">
    <source>
        <dbReference type="ARBA" id="ARBA00016891"/>
    </source>
</evidence>
<dbReference type="InterPro" id="IPR050812">
    <property type="entry name" value="Preph/Arog_dehydrog"/>
</dbReference>
<accession>A0A6J7EDV6</accession>
<evidence type="ECO:0000256" key="1">
    <source>
        <dbReference type="ARBA" id="ARBA00005067"/>
    </source>
</evidence>
<evidence type="ECO:0000256" key="4">
    <source>
        <dbReference type="ARBA" id="ARBA00022498"/>
    </source>
</evidence>
<evidence type="ECO:0000259" key="9">
    <source>
        <dbReference type="PROSITE" id="PS51176"/>
    </source>
</evidence>
<evidence type="ECO:0000256" key="5">
    <source>
        <dbReference type="ARBA" id="ARBA00023002"/>
    </source>
</evidence>
<organism evidence="11">
    <name type="scientific">freshwater metagenome</name>
    <dbReference type="NCBI Taxonomy" id="449393"/>
    <lineage>
        <taxon>unclassified sequences</taxon>
        <taxon>metagenomes</taxon>
        <taxon>ecological metagenomes</taxon>
    </lineage>
</organism>
<keyword evidence="5" id="KW-0560">Oxidoreductase</keyword>